<evidence type="ECO:0000313" key="3">
    <source>
        <dbReference type="Proteomes" id="UP000018208"/>
    </source>
</evidence>
<dbReference type="EMBL" id="KI546166">
    <property type="protein sequence ID" value="EST41936.1"/>
    <property type="molecule type" value="Genomic_DNA"/>
</dbReference>
<proteinExistence type="predicted"/>
<evidence type="ECO:0000313" key="1">
    <source>
        <dbReference type="EMBL" id="EST41936.1"/>
    </source>
</evidence>
<reference evidence="1 2" key="1">
    <citation type="journal article" date="2014" name="PLoS Genet.">
        <title>The Genome of Spironucleus salmonicida Highlights a Fish Pathogen Adapted to Fluctuating Environments.</title>
        <authorList>
            <person name="Xu F."/>
            <person name="Jerlstrom-Hultqvist J."/>
            <person name="Einarsson E."/>
            <person name="Astvaldsson A."/>
            <person name="Svard S.G."/>
            <person name="Andersson J.O."/>
        </authorList>
    </citation>
    <scope>NUCLEOTIDE SEQUENCE</scope>
    <source>
        <strain evidence="2">ATCC 50377</strain>
    </source>
</reference>
<keyword evidence="3" id="KW-1185">Reference proteome</keyword>
<accession>V6LE16</accession>
<reference evidence="2" key="2">
    <citation type="submission" date="2020-12" db="EMBL/GenBank/DDBJ databases">
        <title>New Spironucleus salmonicida genome in near-complete chromosomes.</title>
        <authorList>
            <person name="Xu F."/>
            <person name="Kurt Z."/>
            <person name="Jimenez-Gonzalez A."/>
            <person name="Astvaldsson A."/>
            <person name="Andersson J.O."/>
            <person name="Svard S.G."/>
        </authorList>
    </citation>
    <scope>NUCLEOTIDE SEQUENCE</scope>
    <source>
        <strain evidence="2">ATCC 50377</strain>
    </source>
</reference>
<name>V6LE16_9EUKA</name>
<protein>
    <submittedName>
        <fullName evidence="1">Uncharacterized protein</fullName>
    </submittedName>
</protein>
<dbReference type="Proteomes" id="UP000018208">
    <property type="component" value="Unassembled WGS sequence"/>
</dbReference>
<organism evidence="1">
    <name type="scientific">Spironucleus salmonicida</name>
    <dbReference type="NCBI Taxonomy" id="348837"/>
    <lineage>
        <taxon>Eukaryota</taxon>
        <taxon>Metamonada</taxon>
        <taxon>Diplomonadida</taxon>
        <taxon>Hexamitidae</taxon>
        <taxon>Hexamitinae</taxon>
        <taxon>Spironucleus</taxon>
    </lineage>
</organism>
<dbReference type="AlphaFoldDB" id="V6LE16"/>
<dbReference type="VEuPathDB" id="GiardiaDB:SS50377_22572"/>
<gene>
    <name evidence="1" type="ORF">SS50377_18240</name>
    <name evidence="2" type="ORF">SS50377_22572</name>
</gene>
<evidence type="ECO:0000313" key="2">
    <source>
        <dbReference type="EMBL" id="KAH0574955.1"/>
    </source>
</evidence>
<dbReference type="EMBL" id="AUWU02000003">
    <property type="protein sequence ID" value="KAH0574955.1"/>
    <property type="molecule type" value="Genomic_DNA"/>
</dbReference>
<sequence length="136" mass="15300">MQRSTHPISLNTLNAILSKDYAPQSLTSDSAPRYTVMGFITSISASELQLYDGTATVKFDAEQPLPFQQNQTVRLHLLITKSLQVRIIFSENIQFAEQFMLHWVDAVRANLQQQKQSGQQSGEGFANFFDGLGDFQ</sequence>